<name>A0A8J5YJV8_9ROSI</name>
<sequence length="103" mass="12051">MELVISTCSTATLGRQGWWLKYAPLPIYGDKIRRLRSAPLLLREIRSAILNLLHYNFREINLYLEPAPLQLQGDKVGDLNLLHCRYMEIRFVILDPLHYCLGR</sequence>
<evidence type="ECO:0000313" key="2">
    <source>
        <dbReference type="Proteomes" id="UP000701853"/>
    </source>
</evidence>
<comment type="caution">
    <text evidence="1">The sequence shown here is derived from an EMBL/GenBank/DDBJ whole genome shotgun (WGS) entry which is preliminary data.</text>
</comment>
<dbReference type="AlphaFoldDB" id="A0A8J5YJV8"/>
<reference evidence="1 2" key="1">
    <citation type="journal article" date="2021" name="bioRxiv">
        <title>The Gossypium anomalum genome as a resource for cotton improvement and evolutionary analysis of hybrid incompatibility.</title>
        <authorList>
            <person name="Grover C.E."/>
            <person name="Yuan D."/>
            <person name="Arick M.A."/>
            <person name="Miller E.R."/>
            <person name="Hu G."/>
            <person name="Peterson D.G."/>
            <person name="Wendel J.F."/>
            <person name="Udall J.A."/>
        </authorList>
    </citation>
    <scope>NUCLEOTIDE SEQUENCE [LARGE SCALE GENOMIC DNA]</scope>
    <source>
        <strain evidence="1">JFW-Udall</strain>
        <tissue evidence="1">Leaf</tissue>
    </source>
</reference>
<gene>
    <name evidence="1" type="ORF">CXB51_022261</name>
</gene>
<dbReference type="OrthoDB" id="10461223at2759"/>
<keyword evidence="2" id="KW-1185">Reference proteome</keyword>
<evidence type="ECO:0000313" key="1">
    <source>
        <dbReference type="EMBL" id="KAG8483267.1"/>
    </source>
</evidence>
<organism evidence="1 2">
    <name type="scientific">Gossypium anomalum</name>
    <dbReference type="NCBI Taxonomy" id="47600"/>
    <lineage>
        <taxon>Eukaryota</taxon>
        <taxon>Viridiplantae</taxon>
        <taxon>Streptophyta</taxon>
        <taxon>Embryophyta</taxon>
        <taxon>Tracheophyta</taxon>
        <taxon>Spermatophyta</taxon>
        <taxon>Magnoliopsida</taxon>
        <taxon>eudicotyledons</taxon>
        <taxon>Gunneridae</taxon>
        <taxon>Pentapetalae</taxon>
        <taxon>rosids</taxon>
        <taxon>malvids</taxon>
        <taxon>Malvales</taxon>
        <taxon>Malvaceae</taxon>
        <taxon>Malvoideae</taxon>
        <taxon>Gossypium</taxon>
    </lineage>
</organism>
<dbReference type="Proteomes" id="UP000701853">
    <property type="component" value="Chromosome 9"/>
</dbReference>
<proteinExistence type="predicted"/>
<accession>A0A8J5YJV8</accession>
<protein>
    <submittedName>
        <fullName evidence="1">Uncharacterized protein</fullName>
    </submittedName>
</protein>
<dbReference type="EMBL" id="JAHUZN010000009">
    <property type="protein sequence ID" value="KAG8483267.1"/>
    <property type="molecule type" value="Genomic_DNA"/>
</dbReference>